<sequence length="302" mass="33645">MPKRHKKEEPEDYPLELSLESLPHHQHKPAGQYEHRPAGLSNYAVDAYRTTNAPYPSRTDPYAVCPLRTRDGLVCNAVLGQVNFSGNQLGKFYGFMCESPEHEINYKKDPPEPHKLWVLFPKEPLALAAGGTLPRDPILSFGPVVPFTPLVFQTPVRRRATIVAAPSEPQGPWCAVPSCHKHGMQVSPRCCITHAQQVEHYCSYHCFEIRGGECDYYGHRYKTPSGSRRTSGSRRRSSGSRDSPRSSSPSPASSSSRVIELFDDDEVLPALPLSRIRSIKKEARTKKLGNTSSLGPEVIDLT</sequence>
<organism evidence="2 3">
    <name type="scientific">Mycena chlorophos</name>
    <name type="common">Agaric fungus</name>
    <name type="synonym">Agaricus chlorophos</name>
    <dbReference type="NCBI Taxonomy" id="658473"/>
    <lineage>
        <taxon>Eukaryota</taxon>
        <taxon>Fungi</taxon>
        <taxon>Dikarya</taxon>
        <taxon>Basidiomycota</taxon>
        <taxon>Agaricomycotina</taxon>
        <taxon>Agaricomycetes</taxon>
        <taxon>Agaricomycetidae</taxon>
        <taxon>Agaricales</taxon>
        <taxon>Marasmiineae</taxon>
        <taxon>Mycenaceae</taxon>
        <taxon>Mycena</taxon>
    </lineage>
</organism>
<gene>
    <name evidence="2" type="ORF">MCHLO_00382</name>
</gene>
<evidence type="ECO:0000313" key="2">
    <source>
        <dbReference type="EMBL" id="GAT42674.1"/>
    </source>
</evidence>
<evidence type="ECO:0000256" key="1">
    <source>
        <dbReference type="SAM" id="MobiDB-lite"/>
    </source>
</evidence>
<keyword evidence="3" id="KW-1185">Reference proteome</keyword>
<evidence type="ECO:0008006" key="4">
    <source>
        <dbReference type="Google" id="ProtNLM"/>
    </source>
</evidence>
<protein>
    <recommendedName>
        <fullName evidence="4">C3H1-type domain-containing protein</fullName>
    </recommendedName>
</protein>
<evidence type="ECO:0000313" key="3">
    <source>
        <dbReference type="Proteomes" id="UP000815677"/>
    </source>
</evidence>
<dbReference type="EMBL" id="DF838182">
    <property type="protein sequence ID" value="GAT42674.1"/>
    <property type="molecule type" value="Genomic_DNA"/>
</dbReference>
<feature type="compositionally biased region" description="Low complexity" evidence="1">
    <location>
        <begin position="245"/>
        <end position="257"/>
    </location>
</feature>
<dbReference type="Proteomes" id="UP000815677">
    <property type="component" value="Unassembled WGS sequence"/>
</dbReference>
<proteinExistence type="predicted"/>
<feature type="region of interest" description="Disordered" evidence="1">
    <location>
        <begin position="279"/>
        <end position="302"/>
    </location>
</feature>
<accession>A0ABQ0KUV0</accession>
<name>A0ABQ0KUV0_MYCCL</name>
<feature type="region of interest" description="Disordered" evidence="1">
    <location>
        <begin position="222"/>
        <end position="258"/>
    </location>
</feature>
<reference evidence="2" key="1">
    <citation type="submission" date="2014-09" db="EMBL/GenBank/DDBJ databases">
        <title>Genome sequence of the luminous mushroom Mycena chlorophos for searching fungal bioluminescence genes.</title>
        <authorList>
            <person name="Tanaka Y."/>
            <person name="Kasuga D."/>
            <person name="Oba Y."/>
            <person name="Hase S."/>
            <person name="Sato K."/>
            <person name="Oba Y."/>
            <person name="Sakakibara Y."/>
        </authorList>
    </citation>
    <scope>NUCLEOTIDE SEQUENCE</scope>
</reference>
<feature type="region of interest" description="Disordered" evidence="1">
    <location>
        <begin position="1"/>
        <end position="36"/>
    </location>
</feature>